<organism evidence="1 3">
    <name type="scientific">Didymodactylos carnosus</name>
    <dbReference type="NCBI Taxonomy" id="1234261"/>
    <lineage>
        <taxon>Eukaryota</taxon>
        <taxon>Metazoa</taxon>
        <taxon>Spiralia</taxon>
        <taxon>Gnathifera</taxon>
        <taxon>Rotifera</taxon>
        <taxon>Eurotatoria</taxon>
        <taxon>Bdelloidea</taxon>
        <taxon>Philodinida</taxon>
        <taxon>Philodinidae</taxon>
        <taxon>Didymodactylos</taxon>
    </lineage>
</organism>
<evidence type="ECO:0000313" key="3">
    <source>
        <dbReference type="Proteomes" id="UP000677228"/>
    </source>
</evidence>
<comment type="caution">
    <text evidence="1">The sequence shown here is derived from an EMBL/GenBank/DDBJ whole genome shotgun (WGS) entry which is preliminary data.</text>
</comment>
<protein>
    <submittedName>
        <fullName evidence="1">Uncharacterized protein</fullName>
    </submittedName>
</protein>
<dbReference type="EMBL" id="CAJOBA010002741">
    <property type="protein sequence ID" value="CAF3657780.1"/>
    <property type="molecule type" value="Genomic_DNA"/>
</dbReference>
<dbReference type="EMBL" id="CAJNOK010002740">
    <property type="protein sequence ID" value="CAF0872990.1"/>
    <property type="molecule type" value="Genomic_DNA"/>
</dbReference>
<accession>A0A8S2DD09</accession>
<dbReference type="Proteomes" id="UP000677228">
    <property type="component" value="Unassembled WGS sequence"/>
</dbReference>
<proteinExistence type="predicted"/>
<sequence length="188" mass="21686">MSTMRQIGYEMKELKTEAEETSILRRTSSTITVVPPPSSPFKQHAGGPKVLLSEYKEDITRLRAELDFRDYCYGEQARMTLLSQTKHFQKTRAYKMVEYCINKNIPAIDSADIIKKAIFISRNKILHRNTFKVCRKKTPSNDIEINLPNQPQQLAAAPNPLLDYFYQQLLMKTTIETDEIDNKISHGT</sequence>
<name>A0A8S2DD09_9BILA</name>
<gene>
    <name evidence="1" type="ORF">OVA965_LOCUS8230</name>
    <name evidence="2" type="ORF">TMI583_LOCUS8226</name>
</gene>
<evidence type="ECO:0000313" key="2">
    <source>
        <dbReference type="EMBL" id="CAF3657780.1"/>
    </source>
</evidence>
<evidence type="ECO:0000313" key="1">
    <source>
        <dbReference type="EMBL" id="CAF0872990.1"/>
    </source>
</evidence>
<reference evidence="1" key="1">
    <citation type="submission" date="2021-02" db="EMBL/GenBank/DDBJ databases">
        <authorList>
            <person name="Nowell W R."/>
        </authorList>
    </citation>
    <scope>NUCLEOTIDE SEQUENCE</scope>
</reference>
<dbReference type="Proteomes" id="UP000682733">
    <property type="component" value="Unassembled WGS sequence"/>
</dbReference>
<dbReference type="AlphaFoldDB" id="A0A8S2DD09"/>